<keyword evidence="5" id="KW-1185">Reference proteome</keyword>
<evidence type="ECO:0000313" key="4">
    <source>
        <dbReference type="EMBL" id="RKN57467.1"/>
    </source>
</evidence>
<dbReference type="Gene3D" id="3.30.750.24">
    <property type="entry name" value="STAS domain"/>
    <property type="match status" value="1"/>
</dbReference>
<dbReference type="CDD" id="cd07043">
    <property type="entry name" value="STAS_anti-anti-sigma_factors"/>
    <property type="match status" value="1"/>
</dbReference>
<dbReference type="InterPro" id="IPR036513">
    <property type="entry name" value="STAS_dom_sf"/>
</dbReference>
<organism evidence="4 5">
    <name type="scientific">Micromonospora costi</name>
    <dbReference type="NCBI Taxonomy" id="1530042"/>
    <lineage>
        <taxon>Bacteria</taxon>
        <taxon>Bacillati</taxon>
        <taxon>Actinomycetota</taxon>
        <taxon>Actinomycetes</taxon>
        <taxon>Micromonosporales</taxon>
        <taxon>Micromonosporaceae</taxon>
        <taxon>Micromonospora</taxon>
    </lineage>
</organism>
<dbReference type="NCBIfam" id="TIGR00377">
    <property type="entry name" value="ant_ant_sig"/>
    <property type="match status" value="1"/>
</dbReference>
<dbReference type="InterPro" id="IPR002645">
    <property type="entry name" value="STAS_dom"/>
</dbReference>
<evidence type="ECO:0000313" key="5">
    <source>
        <dbReference type="Proteomes" id="UP000279968"/>
    </source>
</evidence>
<dbReference type="EMBL" id="RBAN01000001">
    <property type="protein sequence ID" value="RKN57467.1"/>
    <property type="molecule type" value="Genomic_DNA"/>
</dbReference>
<dbReference type="SUPFAM" id="SSF52091">
    <property type="entry name" value="SpoIIaa-like"/>
    <property type="match status" value="1"/>
</dbReference>
<sequence>MKSARPRSPGRERRCDAVALSFSHRHDADAVTVAARGEVDLSTADDLSRAIEDAVAGPATTVTVDLGDVTFLDSAGINVLLRGRRLADERGTSYHVTNARGMVGQLLRMTGVWDHLTTPAHG</sequence>
<dbReference type="Proteomes" id="UP000279968">
    <property type="component" value="Unassembled WGS sequence"/>
</dbReference>
<dbReference type="InterPro" id="IPR003658">
    <property type="entry name" value="Anti-sigma_ant"/>
</dbReference>
<dbReference type="Pfam" id="PF13466">
    <property type="entry name" value="STAS_2"/>
    <property type="match status" value="1"/>
</dbReference>
<gene>
    <name evidence="4" type="ORF">D7193_01960</name>
</gene>
<dbReference type="AlphaFoldDB" id="A0A3B0ACP1"/>
<proteinExistence type="inferred from homology"/>
<evidence type="ECO:0000256" key="1">
    <source>
        <dbReference type="ARBA" id="ARBA00009013"/>
    </source>
</evidence>
<dbReference type="InterPro" id="IPR058548">
    <property type="entry name" value="MlaB-like_STAS"/>
</dbReference>
<dbReference type="PANTHER" id="PTHR33495">
    <property type="entry name" value="ANTI-SIGMA FACTOR ANTAGONIST TM_1081-RELATED-RELATED"/>
    <property type="match status" value="1"/>
</dbReference>
<protein>
    <recommendedName>
        <fullName evidence="2">Anti-sigma factor antagonist</fullName>
    </recommendedName>
</protein>
<dbReference type="PROSITE" id="PS50801">
    <property type="entry name" value="STAS"/>
    <property type="match status" value="1"/>
</dbReference>
<dbReference type="PANTHER" id="PTHR33495:SF2">
    <property type="entry name" value="ANTI-SIGMA FACTOR ANTAGONIST TM_1081-RELATED"/>
    <property type="match status" value="1"/>
</dbReference>
<evidence type="ECO:0000256" key="2">
    <source>
        <dbReference type="RuleBase" id="RU003749"/>
    </source>
</evidence>
<accession>A0A3B0ACP1</accession>
<dbReference type="GO" id="GO:0043856">
    <property type="term" value="F:anti-sigma factor antagonist activity"/>
    <property type="evidence" value="ECO:0007669"/>
    <property type="project" value="InterPro"/>
</dbReference>
<feature type="domain" description="STAS" evidence="3">
    <location>
        <begin position="20"/>
        <end position="122"/>
    </location>
</feature>
<evidence type="ECO:0000259" key="3">
    <source>
        <dbReference type="PROSITE" id="PS50801"/>
    </source>
</evidence>
<comment type="similarity">
    <text evidence="1 2">Belongs to the anti-sigma-factor antagonist family.</text>
</comment>
<reference evidence="4 5" key="1">
    <citation type="journal article" date="2015" name="Int. J. Syst. Evol. Microbiol.">
        <title>Micromonospora costi sp. nov., isolated from a leaf of Costus speciosus.</title>
        <authorList>
            <person name="Thawai C."/>
        </authorList>
    </citation>
    <scope>NUCLEOTIDE SEQUENCE [LARGE SCALE GENOMIC DNA]</scope>
    <source>
        <strain evidence="4 5">CS1-12</strain>
    </source>
</reference>
<name>A0A3B0ACP1_9ACTN</name>
<comment type="caution">
    <text evidence="4">The sequence shown here is derived from an EMBL/GenBank/DDBJ whole genome shotgun (WGS) entry which is preliminary data.</text>
</comment>